<dbReference type="GO" id="GO:0051015">
    <property type="term" value="F:actin filament binding"/>
    <property type="evidence" value="ECO:0007669"/>
    <property type="project" value="TreeGrafter"/>
</dbReference>
<evidence type="ECO:0000256" key="5">
    <source>
        <dbReference type="ARBA" id="ARBA00044965"/>
    </source>
</evidence>
<dbReference type="Gene3D" id="3.90.1150.210">
    <property type="entry name" value="F-actin capping protein, beta subunit"/>
    <property type="match status" value="1"/>
</dbReference>
<dbReference type="InterPro" id="IPR017865">
    <property type="entry name" value="F-actin_cap_asu_CS"/>
</dbReference>
<evidence type="ECO:0000256" key="4">
    <source>
        <dbReference type="ARBA" id="ARBA00023203"/>
    </source>
</evidence>
<dbReference type="PRINTS" id="PR00191">
    <property type="entry name" value="FACTINCAPA"/>
</dbReference>
<dbReference type="GO" id="GO:0030863">
    <property type="term" value="C:cortical cytoskeleton"/>
    <property type="evidence" value="ECO:0007669"/>
    <property type="project" value="TreeGrafter"/>
</dbReference>
<dbReference type="GO" id="GO:0008290">
    <property type="term" value="C:F-actin capping protein complex"/>
    <property type="evidence" value="ECO:0007669"/>
    <property type="project" value="UniProtKB-UniRule"/>
</dbReference>
<comment type="caution">
    <text evidence="7">The sequence shown here is derived from an EMBL/GenBank/DDBJ whole genome shotgun (WGS) entry which is preliminary data.</text>
</comment>
<dbReference type="FunFam" id="3.30.1140.60:FF:000001">
    <property type="entry name" value="F-actin-capping protein subunit alpha"/>
    <property type="match status" value="1"/>
</dbReference>
<proteinExistence type="inferred from homology"/>
<comment type="similarity">
    <text evidence="1 6">Belongs to the F-actin-capping protein alpha subunit family.</text>
</comment>
<dbReference type="PROSITE" id="PS00748">
    <property type="entry name" value="F_ACTIN_CAPPING_A_1"/>
    <property type="match status" value="1"/>
</dbReference>
<keyword evidence="4 6" id="KW-0009">Actin-binding</keyword>
<dbReference type="FunFam" id="3.90.1150.210:FF:000003">
    <property type="entry name" value="F-actin-capping protein subunit alpha"/>
    <property type="match status" value="1"/>
</dbReference>
<evidence type="ECO:0000256" key="3">
    <source>
        <dbReference type="ARBA" id="ARBA00022467"/>
    </source>
</evidence>
<dbReference type="InterPro" id="IPR042276">
    <property type="entry name" value="CapZ_alpha/beta_2"/>
</dbReference>
<keyword evidence="8" id="KW-1185">Reference proteome</keyword>
<dbReference type="InterPro" id="IPR042489">
    <property type="entry name" value="CapZ_alpha_1"/>
</dbReference>
<dbReference type="GO" id="GO:0051016">
    <property type="term" value="P:barbed-end actin filament capping"/>
    <property type="evidence" value="ECO:0007669"/>
    <property type="project" value="UniProtKB-UniRule"/>
</dbReference>
<evidence type="ECO:0000256" key="2">
    <source>
        <dbReference type="ARBA" id="ARBA00014038"/>
    </source>
</evidence>
<dbReference type="GO" id="GO:0030036">
    <property type="term" value="P:actin cytoskeleton organization"/>
    <property type="evidence" value="ECO:0007669"/>
    <property type="project" value="TreeGrafter"/>
</dbReference>
<evidence type="ECO:0000256" key="1">
    <source>
        <dbReference type="ARBA" id="ARBA00010479"/>
    </source>
</evidence>
<dbReference type="SUPFAM" id="SSF90096">
    <property type="entry name" value="Subunits of heterodimeric actin filament capping protein Capz"/>
    <property type="match status" value="1"/>
</dbReference>
<comment type="subunit">
    <text evidence="5">Component of the F-actin capping complex, composed of a heterodimer of an alpha and a beta subunit.</text>
</comment>
<dbReference type="Proteomes" id="UP001286313">
    <property type="component" value="Unassembled WGS sequence"/>
</dbReference>
<sequence length="287" mass="32509">MAAEFGDQLPDEEKVRIASDFVLHSPPGEFNEVFNDVRTLVNNDTLLREGVARAISEYNKDQLTPVRLDGQNHYALVTEHNDIGQGRFLDPRAKLTFKFDHLRKEATDMKPWESDGTTESWRSAAESQLSQYVSNHYPHGVCAVYARAQGSAVALTLCIEDHQFQPKNYWNGRWRSTWSVSVGGGAAEVKGVLKVQVHYYEDGNVQLVTSKDIKGNLTVTGEEETAQELVQFIESAENEYQTAISENYQTMSDTTFKALRRQLPVTRTKIDWNKIVSYSVGKELKKQ</sequence>
<dbReference type="PANTHER" id="PTHR10653">
    <property type="entry name" value="F-ACTIN-CAPPING PROTEIN SUBUNIT ALPHA"/>
    <property type="match status" value="1"/>
</dbReference>
<protein>
    <recommendedName>
        <fullName evidence="2 6">F-actin-capping protein subunit alpha</fullName>
    </recommendedName>
</protein>
<evidence type="ECO:0000256" key="6">
    <source>
        <dbReference type="RuleBase" id="RU365077"/>
    </source>
</evidence>
<dbReference type="InterPro" id="IPR037282">
    <property type="entry name" value="CapZ_alpha/beta"/>
</dbReference>
<dbReference type="EMBL" id="JAWQEG010002819">
    <property type="protein sequence ID" value="KAK3869559.1"/>
    <property type="molecule type" value="Genomic_DNA"/>
</dbReference>
<evidence type="ECO:0000313" key="7">
    <source>
        <dbReference type="EMBL" id="KAK3869559.1"/>
    </source>
</evidence>
<comment type="subunit">
    <text evidence="6">Heterodimer of an alpha and a beta subunit.</text>
</comment>
<evidence type="ECO:0000313" key="8">
    <source>
        <dbReference type="Proteomes" id="UP001286313"/>
    </source>
</evidence>
<dbReference type="Gene3D" id="3.30.1140.60">
    <property type="entry name" value="F-actin capping protein, alpha subunit"/>
    <property type="match status" value="1"/>
</dbReference>
<dbReference type="InterPro" id="IPR002189">
    <property type="entry name" value="CapZ_alpha"/>
</dbReference>
<dbReference type="PANTHER" id="PTHR10653:SF0">
    <property type="entry name" value="F-ACTIN-CAPPING PROTEIN SUBUNIT ALPHA"/>
    <property type="match status" value="1"/>
</dbReference>
<dbReference type="Pfam" id="PF01267">
    <property type="entry name" value="F-actin_cap_A"/>
    <property type="match status" value="1"/>
</dbReference>
<organism evidence="7 8">
    <name type="scientific">Petrolisthes cinctipes</name>
    <name type="common">Flat porcelain crab</name>
    <dbReference type="NCBI Taxonomy" id="88211"/>
    <lineage>
        <taxon>Eukaryota</taxon>
        <taxon>Metazoa</taxon>
        <taxon>Ecdysozoa</taxon>
        <taxon>Arthropoda</taxon>
        <taxon>Crustacea</taxon>
        <taxon>Multicrustacea</taxon>
        <taxon>Malacostraca</taxon>
        <taxon>Eumalacostraca</taxon>
        <taxon>Eucarida</taxon>
        <taxon>Decapoda</taxon>
        <taxon>Pleocyemata</taxon>
        <taxon>Anomura</taxon>
        <taxon>Galatheoidea</taxon>
        <taxon>Porcellanidae</taxon>
        <taxon>Petrolisthes</taxon>
    </lineage>
</organism>
<dbReference type="PROSITE" id="PS00749">
    <property type="entry name" value="F_ACTIN_CAPPING_A_2"/>
    <property type="match status" value="1"/>
</dbReference>
<dbReference type="AlphaFoldDB" id="A0AAE1KC01"/>
<comment type="function">
    <text evidence="6">F-actin-capping proteins bind in a Ca(2+)-independent manner to the fast growing ends of actin filaments (barbed end) thereby blocking the exchange of subunits at these ends. Unlike other capping proteins (such as gelsolin and severin), these proteins do not sever actin filaments.</text>
</comment>
<reference evidence="7" key="1">
    <citation type="submission" date="2023-10" db="EMBL/GenBank/DDBJ databases">
        <title>Genome assemblies of two species of porcelain crab, Petrolisthes cinctipes and Petrolisthes manimaculis (Anomura: Porcellanidae).</title>
        <authorList>
            <person name="Angst P."/>
        </authorList>
    </citation>
    <scope>NUCLEOTIDE SEQUENCE</scope>
    <source>
        <strain evidence="7">PB745_01</strain>
        <tissue evidence="7">Gill</tissue>
    </source>
</reference>
<name>A0AAE1KC01_PETCI</name>
<keyword evidence="3 6" id="KW-0117">Actin capping</keyword>
<gene>
    <name evidence="7" type="ORF">Pcinc_025143</name>
</gene>
<accession>A0AAE1KC01</accession>